<proteinExistence type="predicted"/>
<accession>A0A428H684</accession>
<dbReference type="InterPro" id="IPR023214">
    <property type="entry name" value="HAD_sf"/>
</dbReference>
<dbReference type="InterPro" id="IPR036412">
    <property type="entry name" value="HAD-like_sf"/>
</dbReference>
<dbReference type="Gene3D" id="3.40.50.1000">
    <property type="entry name" value="HAD superfamily/HAD-like"/>
    <property type="match status" value="1"/>
</dbReference>
<reference evidence="1 2" key="1">
    <citation type="submission" date="2018-11" db="EMBL/GenBank/DDBJ databases">
        <title>Species Designations Belie Phenotypic and Genotypic Heterogeneity in Oral Streptococci.</title>
        <authorList>
            <person name="Velsko I."/>
        </authorList>
    </citation>
    <scope>NUCLEOTIDE SEQUENCE [LARGE SCALE GENOMIC DNA]</scope>
    <source>
        <strain evidence="1 2">BCC22</strain>
    </source>
</reference>
<evidence type="ECO:0008006" key="3">
    <source>
        <dbReference type="Google" id="ProtNLM"/>
    </source>
</evidence>
<dbReference type="Proteomes" id="UP000271520">
    <property type="component" value="Unassembled WGS sequence"/>
</dbReference>
<dbReference type="EMBL" id="RJPW01000011">
    <property type="protein sequence ID" value="RSJ91232.1"/>
    <property type="molecule type" value="Genomic_DNA"/>
</dbReference>
<gene>
    <name evidence="1" type="ORF">D8788_07455</name>
</gene>
<organism evidence="1 2">
    <name type="scientific">Streptococcus mitis</name>
    <dbReference type="NCBI Taxonomy" id="28037"/>
    <lineage>
        <taxon>Bacteria</taxon>
        <taxon>Bacillati</taxon>
        <taxon>Bacillota</taxon>
        <taxon>Bacilli</taxon>
        <taxon>Lactobacillales</taxon>
        <taxon>Streptococcaceae</taxon>
        <taxon>Streptococcus</taxon>
        <taxon>Streptococcus mitis group</taxon>
    </lineage>
</organism>
<comment type="caution">
    <text evidence="1">The sequence shown here is derived from an EMBL/GenBank/DDBJ whole genome shotgun (WGS) entry which is preliminary data.</text>
</comment>
<dbReference type="AlphaFoldDB" id="A0A428H684"/>
<protein>
    <recommendedName>
        <fullName evidence="3">Haloacid dehalogenase-like hydrolase</fullName>
    </recommendedName>
</protein>
<dbReference type="SUPFAM" id="SSF56784">
    <property type="entry name" value="HAD-like"/>
    <property type="match status" value="1"/>
</dbReference>
<sequence>MIEGTSIAKEFKELYATSFYFDDDGVAVWPAQVVNYTNKTQFLFRISKGVLDVNDEAVNDSFAPDEIRVPFRNMVYLGDSDTDIPCMKLVNSQGGYSIGVFNPDEKDKVKAKNKVYKMMRDNRISYFAPADYSEGSELDELVKLIIDKTVYNEKLYKKKYINQKEAIEQEKPREEQEKIDLINSLESSASFKSTHAIIEKLSKYTSWKPEEIEDLLEIAVENTQVLHILNDQDIKKFYQYIIEQLGSNTDELIRDKVENIQQKFES</sequence>
<name>A0A428H684_STRMT</name>
<evidence type="ECO:0000313" key="1">
    <source>
        <dbReference type="EMBL" id="RSJ91232.1"/>
    </source>
</evidence>
<evidence type="ECO:0000313" key="2">
    <source>
        <dbReference type="Proteomes" id="UP000271520"/>
    </source>
</evidence>